<name>A0AAV8WD97_9CUCU</name>
<sequence>MFFKYSNIVFYLWSSTKYKELNICSYRSGFLDLGFNTGIYHLQKQNIKSRIIYTMIQIPKSVTQATLGSLPQKAVGTNSLHVY</sequence>
<comment type="caution">
    <text evidence="1">The sequence shown here is derived from an EMBL/GenBank/DDBJ whole genome shotgun (WGS) entry which is preliminary data.</text>
</comment>
<gene>
    <name evidence="1" type="ORF">NQ315_007327</name>
</gene>
<evidence type="ECO:0000313" key="1">
    <source>
        <dbReference type="EMBL" id="KAJ8924529.1"/>
    </source>
</evidence>
<protein>
    <submittedName>
        <fullName evidence="1">Uncharacterized protein</fullName>
    </submittedName>
</protein>
<dbReference type="EMBL" id="JANEYG010000003">
    <property type="protein sequence ID" value="KAJ8924529.1"/>
    <property type="molecule type" value="Genomic_DNA"/>
</dbReference>
<dbReference type="Proteomes" id="UP001159042">
    <property type="component" value="Unassembled WGS sequence"/>
</dbReference>
<dbReference type="AlphaFoldDB" id="A0AAV8WD97"/>
<accession>A0AAV8WD97</accession>
<organism evidence="1 2">
    <name type="scientific">Exocentrus adspersus</name>
    <dbReference type="NCBI Taxonomy" id="1586481"/>
    <lineage>
        <taxon>Eukaryota</taxon>
        <taxon>Metazoa</taxon>
        <taxon>Ecdysozoa</taxon>
        <taxon>Arthropoda</taxon>
        <taxon>Hexapoda</taxon>
        <taxon>Insecta</taxon>
        <taxon>Pterygota</taxon>
        <taxon>Neoptera</taxon>
        <taxon>Endopterygota</taxon>
        <taxon>Coleoptera</taxon>
        <taxon>Polyphaga</taxon>
        <taxon>Cucujiformia</taxon>
        <taxon>Chrysomeloidea</taxon>
        <taxon>Cerambycidae</taxon>
        <taxon>Lamiinae</taxon>
        <taxon>Acanthocinini</taxon>
        <taxon>Exocentrus</taxon>
    </lineage>
</organism>
<reference evidence="1 2" key="1">
    <citation type="journal article" date="2023" name="Insect Mol. Biol.">
        <title>Genome sequencing provides insights into the evolution of gene families encoding plant cell wall-degrading enzymes in longhorned beetles.</title>
        <authorList>
            <person name="Shin N.R."/>
            <person name="Okamura Y."/>
            <person name="Kirsch R."/>
            <person name="Pauchet Y."/>
        </authorList>
    </citation>
    <scope>NUCLEOTIDE SEQUENCE [LARGE SCALE GENOMIC DNA]</scope>
    <source>
        <strain evidence="1">EAD_L_NR</strain>
    </source>
</reference>
<evidence type="ECO:0000313" key="2">
    <source>
        <dbReference type="Proteomes" id="UP001159042"/>
    </source>
</evidence>
<proteinExistence type="predicted"/>
<keyword evidence="2" id="KW-1185">Reference proteome</keyword>